<dbReference type="PROSITE" id="PS01313">
    <property type="entry name" value="LIPB"/>
    <property type="match status" value="1"/>
</dbReference>
<comment type="similarity">
    <text evidence="6 7">Belongs to the LipB family.</text>
</comment>
<dbReference type="InterPro" id="IPR020605">
    <property type="entry name" value="Octanoyltransferase_CS"/>
</dbReference>
<feature type="binding site" evidence="6 9">
    <location>
        <begin position="155"/>
        <end position="157"/>
    </location>
    <ligand>
        <name>substrate</name>
    </ligand>
</feature>
<dbReference type="GO" id="GO:0033819">
    <property type="term" value="F:lipoyl(octanoyl) transferase activity"/>
    <property type="evidence" value="ECO:0007669"/>
    <property type="project" value="UniProtKB-EC"/>
</dbReference>
<comment type="miscellaneous">
    <text evidence="6">In the reaction, the free carboxyl group of octanoic acid is attached via an amide linkage to the epsilon-amino group of a specific lysine residue of lipoyl domains of lipoate-dependent enzymes.</text>
</comment>
<dbReference type="PANTHER" id="PTHR10993">
    <property type="entry name" value="OCTANOYLTRANSFERASE"/>
    <property type="match status" value="1"/>
</dbReference>
<dbReference type="GO" id="GO:0005737">
    <property type="term" value="C:cytoplasm"/>
    <property type="evidence" value="ECO:0007669"/>
    <property type="project" value="UniProtKB-SubCell"/>
</dbReference>
<evidence type="ECO:0000256" key="9">
    <source>
        <dbReference type="PIRSR" id="PIRSR016262-2"/>
    </source>
</evidence>
<sequence>MQPKLIIRQLGVQDYAQTWQAMHAFTDSRNEQTADEIWFVQHPAVFTQGTAGKAEHLLRSSNIPVVQSDRGGQITYHGLGQQVMYILIDLKRLKTQGNPISVRDLVTALEQTVVKTLAEYNIKAQPKPDAPGVYVEQKKICSLGLRIRKGCSFHGLALNIQMDLTPFDYINPCGHAGLEMCQLSDFIDTVEIHFPNICTQLTQHFTDILGYNMQQIIYK</sequence>
<evidence type="ECO:0000256" key="6">
    <source>
        <dbReference type="HAMAP-Rule" id="MF_00013"/>
    </source>
</evidence>
<comment type="subcellular location">
    <subcellularLocation>
        <location evidence="6">Cytoplasm</location>
    </subcellularLocation>
</comment>
<dbReference type="GO" id="GO:0009249">
    <property type="term" value="P:protein lipoylation"/>
    <property type="evidence" value="ECO:0007669"/>
    <property type="project" value="InterPro"/>
</dbReference>
<keyword evidence="2 6" id="KW-0963">Cytoplasm</keyword>
<dbReference type="InterPro" id="IPR004143">
    <property type="entry name" value="BPL_LPL_catalytic"/>
</dbReference>
<evidence type="ECO:0000313" key="13">
    <source>
        <dbReference type="Proteomes" id="UP000295537"/>
    </source>
</evidence>
<dbReference type="UniPathway" id="UPA00538">
    <property type="reaction ID" value="UER00592"/>
</dbReference>
<evidence type="ECO:0000256" key="3">
    <source>
        <dbReference type="ARBA" id="ARBA00022679"/>
    </source>
</evidence>
<dbReference type="PIRSF" id="PIRSF016262">
    <property type="entry name" value="LPLase"/>
    <property type="match status" value="1"/>
</dbReference>
<dbReference type="Proteomes" id="UP000295537">
    <property type="component" value="Unassembled WGS sequence"/>
</dbReference>
<dbReference type="PANTHER" id="PTHR10993:SF7">
    <property type="entry name" value="LIPOYLTRANSFERASE 2, MITOCHONDRIAL-RELATED"/>
    <property type="match status" value="1"/>
</dbReference>
<dbReference type="CDD" id="cd16444">
    <property type="entry name" value="LipB"/>
    <property type="match status" value="1"/>
</dbReference>
<comment type="caution">
    <text evidence="12">The sequence shown here is derived from an EMBL/GenBank/DDBJ whole genome shotgun (WGS) entry which is preliminary data.</text>
</comment>
<feature type="binding site" evidence="6 9">
    <location>
        <begin position="142"/>
        <end position="144"/>
    </location>
    <ligand>
        <name>substrate</name>
    </ligand>
</feature>
<dbReference type="AlphaFoldDB" id="A0A4R2N827"/>
<reference evidence="12 13" key="1">
    <citation type="submission" date="2019-03" db="EMBL/GenBank/DDBJ databases">
        <title>Genomic Encyclopedia of Type Strains, Phase IV (KMG-IV): sequencing the most valuable type-strain genomes for metagenomic binning, comparative biology and taxonomic classification.</title>
        <authorList>
            <person name="Goeker M."/>
        </authorList>
    </citation>
    <scope>NUCLEOTIDE SEQUENCE [LARGE SCALE GENOMIC DNA]</scope>
    <source>
        <strain evidence="12 13">DSM 16380</strain>
    </source>
</reference>
<dbReference type="Pfam" id="PF21948">
    <property type="entry name" value="LplA-B_cat"/>
    <property type="match status" value="1"/>
</dbReference>
<evidence type="ECO:0000256" key="7">
    <source>
        <dbReference type="PIRNR" id="PIRNR016262"/>
    </source>
</evidence>
<feature type="site" description="Lowers pKa of active site Cys" evidence="6 10">
    <location>
        <position position="139"/>
    </location>
</feature>
<dbReference type="RefSeq" id="WP_132501534.1">
    <property type="nucleotide sequence ID" value="NZ_LVXA01000001.1"/>
</dbReference>
<name>A0A4R2N827_9PAST</name>
<keyword evidence="4 6" id="KW-0012">Acyltransferase</keyword>
<proteinExistence type="inferred from homology"/>
<evidence type="ECO:0000256" key="10">
    <source>
        <dbReference type="PIRSR" id="PIRSR016262-3"/>
    </source>
</evidence>
<dbReference type="InterPro" id="IPR045864">
    <property type="entry name" value="aa-tRNA-synth_II/BPL/LPL"/>
</dbReference>
<protein>
    <recommendedName>
        <fullName evidence="6 7">Octanoyltransferase</fullName>
        <ecNumber evidence="6 7">2.3.1.181</ecNumber>
    </recommendedName>
    <alternativeName>
        <fullName evidence="6">Lipoate-protein ligase B</fullName>
    </alternativeName>
    <alternativeName>
        <fullName evidence="6">Lipoyl/octanoyl transferase</fullName>
    </alternativeName>
    <alternativeName>
        <fullName evidence="6">Octanoyl-[acyl-carrier-protein]-protein N-octanoyltransferase</fullName>
    </alternativeName>
</protein>
<evidence type="ECO:0000256" key="4">
    <source>
        <dbReference type="ARBA" id="ARBA00023315"/>
    </source>
</evidence>
<evidence type="ECO:0000256" key="5">
    <source>
        <dbReference type="ARBA" id="ARBA00024732"/>
    </source>
</evidence>
<dbReference type="NCBIfam" id="NF010922">
    <property type="entry name" value="PRK14342.1"/>
    <property type="match status" value="1"/>
</dbReference>
<evidence type="ECO:0000313" key="12">
    <source>
        <dbReference type="EMBL" id="TCP17038.1"/>
    </source>
</evidence>
<feature type="active site" description="Acyl-thioester intermediate" evidence="6 8">
    <location>
        <position position="173"/>
    </location>
</feature>
<dbReference type="PROSITE" id="PS51733">
    <property type="entry name" value="BPL_LPL_CATALYTIC"/>
    <property type="match status" value="1"/>
</dbReference>
<dbReference type="Gene3D" id="3.30.930.10">
    <property type="entry name" value="Bira Bifunctional Protein, Domain 2"/>
    <property type="match status" value="1"/>
</dbReference>
<accession>A0A4R2N827</accession>
<comment type="catalytic activity">
    <reaction evidence="6 7">
        <text>octanoyl-[ACP] + L-lysyl-[protein] = N(6)-octanoyl-L-lysyl-[protein] + holo-[ACP] + H(+)</text>
        <dbReference type="Rhea" id="RHEA:17665"/>
        <dbReference type="Rhea" id="RHEA-COMP:9636"/>
        <dbReference type="Rhea" id="RHEA-COMP:9685"/>
        <dbReference type="Rhea" id="RHEA-COMP:9752"/>
        <dbReference type="Rhea" id="RHEA-COMP:9928"/>
        <dbReference type="ChEBI" id="CHEBI:15378"/>
        <dbReference type="ChEBI" id="CHEBI:29969"/>
        <dbReference type="ChEBI" id="CHEBI:64479"/>
        <dbReference type="ChEBI" id="CHEBI:78463"/>
        <dbReference type="ChEBI" id="CHEBI:78809"/>
        <dbReference type="EC" id="2.3.1.181"/>
    </reaction>
</comment>
<organism evidence="12 13">
    <name type="scientific">Nicoletella semolina</name>
    <dbReference type="NCBI Taxonomy" id="271160"/>
    <lineage>
        <taxon>Bacteria</taxon>
        <taxon>Pseudomonadati</taxon>
        <taxon>Pseudomonadota</taxon>
        <taxon>Gammaproteobacteria</taxon>
        <taxon>Pasteurellales</taxon>
        <taxon>Pasteurellaceae</taxon>
        <taxon>Nicoletella</taxon>
    </lineage>
</organism>
<dbReference type="InterPro" id="IPR000544">
    <property type="entry name" value="Octanoyltransferase"/>
</dbReference>
<dbReference type="EMBL" id="SLXJ01000008">
    <property type="protein sequence ID" value="TCP17038.1"/>
    <property type="molecule type" value="Genomic_DNA"/>
</dbReference>
<dbReference type="OrthoDB" id="9787061at2"/>
<evidence type="ECO:0000256" key="8">
    <source>
        <dbReference type="PIRSR" id="PIRSR016262-1"/>
    </source>
</evidence>
<dbReference type="HAMAP" id="MF_00013">
    <property type="entry name" value="LipB"/>
    <property type="match status" value="1"/>
</dbReference>
<keyword evidence="3 6" id="KW-0808">Transferase</keyword>
<feature type="binding site" evidence="6 9">
    <location>
        <begin position="70"/>
        <end position="77"/>
    </location>
    <ligand>
        <name>substrate</name>
    </ligand>
</feature>
<evidence type="ECO:0000256" key="1">
    <source>
        <dbReference type="ARBA" id="ARBA00004821"/>
    </source>
</evidence>
<dbReference type="EC" id="2.3.1.181" evidence="6 7"/>
<dbReference type="SUPFAM" id="SSF55681">
    <property type="entry name" value="Class II aaRS and biotin synthetases"/>
    <property type="match status" value="1"/>
</dbReference>
<comment type="pathway">
    <text evidence="1 6 7">Protein modification; protein lipoylation via endogenous pathway; protein N(6)-(lipoyl)lysine from octanoyl-[acyl-carrier-protein]: step 1/2.</text>
</comment>
<dbReference type="NCBIfam" id="TIGR00214">
    <property type="entry name" value="lipB"/>
    <property type="match status" value="1"/>
</dbReference>
<feature type="domain" description="BPL/LPL catalytic" evidence="11">
    <location>
        <begin position="31"/>
        <end position="213"/>
    </location>
</feature>
<keyword evidence="13" id="KW-1185">Reference proteome</keyword>
<evidence type="ECO:0000256" key="2">
    <source>
        <dbReference type="ARBA" id="ARBA00022490"/>
    </source>
</evidence>
<comment type="function">
    <text evidence="5 6 7">Catalyzes the transfer of endogenously produced octanoic acid from octanoyl-acyl-carrier-protein onto the lipoyl domains of lipoate-dependent enzymes. Lipoyl-ACP can also act as a substrate although octanoyl-ACP is likely to be the physiological substrate.</text>
</comment>
<dbReference type="FunFam" id="3.30.930.10:FF:000020">
    <property type="entry name" value="Octanoyltransferase"/>
    <property type="match status" value="1"/>
</dbReference>
<gene>
    <name evidence="6" type="primary">lipB</name>
    <name evidence="12" type="ORF">EV693_10891</name>
</gene>
<evidence type="ECO:0000259" key="11">
    <source>
        <dbReference type="PROSITE" id="PS51733"/>
    </source>
</evidence>